<dbReference type="eggNOG" id="KOG1272">
    <property type="taxonomic scope" value="Eukaryota"/>
</dbReference>
<dbReference type="InterPro" id="IPR011050">
    <property type="entry name" value="Pectin_lyase_fold/virulence"/>
</dbReference>
<dbReference type="InterPro" id="IPR040315">
    <property type="entry name" value="WDR46/Utp7"/>
</dbReference>
<protein>
    <recommendedName>
        <fullName evidence="16">BING4 C-terminal domain-containing protein</fullName>
    </recommendedName>
</protein>
<organism evidence="17">
    <name type="scientific">Amphimedon queenslandica</name>
    <name type="common">Sponge</name>
    <dbReference type="NCBI Taxonomy" id="400682"/>
    <lineage>
        <taxon>Eukaryota</taxon>
        <taxon>Metazoa</taxon>
        <taxon>Porifera</taxon>
        <taxon>Demospongiae</taxon>
        <taxon>Heteroscleromorpha</taxon>
        <taxon>Haplosclerida</taxon>
        <taxon>Niphatidae</taxon>
        <taxon>Amphimedon</taxon>
    </lineage>
</organism>
<dbReference type="SMART" id="SM01033">
    <property type="entry name" value="BING4CT"/>
    <property type="match status" value="1"/>
</dbReference>
<feature type="compositionally biased region" description="Basic and acidic residues" evidence="14">
    <location>
        <begin position="1155"/>
        <end position="1173"/>
    </location>
</feature>
<keyword evidence="9" id="KW-0677">Repeat</keyword>
<evidence type="ECO:0000256" key="4">
    <source>
        <dbReference type="ARBA" id="ARBA00004613"/>
    </source>
</evidence>
<evidence type="ECO:0000256" key="3">
    <source>
        <dbReference type="ARBA" id="ARBA00004604"/>
    </source>
</evidence>
<evidence type="ECO:0000256" key="1">
    <source>
        <dbReference type="ARBA" id="ARBA00004196"/>
    </source>
</evidence>
<keyword evidence="10 15" id="KW-0472">Membrane</keyword>
<evidence type="ECO:0000259" key="16">
    <source>
        <dbReference type="SMART" id="SM01033"/>
    </source>
</evidence>
<dbReference type="InterPro" id="IPR003368">
    <property type="entry name" value="POMP_repeat"/>
</dbReference>
<dbReference type="GO" id="GO:0000462">
    <property type="term" value="P:maturation of SSU-rRNA from tricistronic rRNA transcript (SSU-rRNA, 5.8S rRNA, LSU-rRNA)"/>
    <property type="evidence" value="ECO:0007669"/>
    <property type="project" value="TreeGrafter"/>
</dbReference>
<dbReference type="Pfam" id="PF00400">
    <property type="entry name" value="WD40"/>
    <property type="match status" value="1"/>
</dbReference>
<dbReference type="NCBIfam" id="TIGR01376">
    <property type="entry name" value="POMP_repeat"/>
    <property type="match status" value="1"/>
</dbReference>
<dbReference type="InterPro" id="IPR036322">
    <property type="entry name" value="WD40_repeat_dom_sf"/>
</dbReference>
<dbReference type="FunFam" id="2.130.10.10:FF:000378">
    <property type="entry name" value="U3 small nucleolar RNA-associated protein 7"/>
    <property type="match status" value="1"/>
</dbReference>
<evidence type="ECO:0000256" key="6">
    <source>
        <dbReference type="ARBA" id="ARBA00022552"/>
    </source>
</evidence>
<dbReference type="PROSITE" id="PS50082">
    <property type="entry name" value="WD_REPEATS_2"/>
    <property type="match status" value="1"/>
</dbReference>
<keyword evidence="11" id="KW-0998">Cell outer membrane</keyword>
<evidence type="ECO:0000313" key="17">
    <source>
        <dbReference type="EnsemblMetazoa" id="Aqu2.1.16869_001"/>
    </source>
</evidence>
<dbReference type="STRING" id="400682.A0A1X7TPK7"/>
<name>A0A1X7TPK7_AMPQE</name>
<keyword evidence="15" id="KW-1133">Transmembrane helix</keyword>
<keyword evidence="12" id="KW-0539">Nucleus</keyword>
<evidence type="ECO:0000256" key="9">
    <source>
        <dbReference type="ARBA" id="ARBA00022737"/>
    </source>
</evidence>
<comment type="subcellular location">
    <subcellularLocation>
        <location evidence="1">Cell envelope</location>
    </subcellularLocation>
    <subcellularLocation>
        <location evidence="2">Cell outer membrane</location>
    </subcellularLocation>
    <subcellularLocation>
        <location evidence="3">Nucleus</location>
        <location evidence="3">Nucleolus</location>
    </subcellularLocation>
    <subcellularLocation>
        <location evidence="4">Secreted</location>
    </subcellularLocation>
</comment>
<dbReference type="Gene3D" id="2.130.10.10">
    <property type="entry name" value="YVTN repeat-like/Quinoprotein amine dehydrogenase"/>
    <property type="match status" value="1"/>
</dbReference>
<dbReference type="EnsemblMetazoa" id="Aqu2.1.16869_001">
    <property type="protein sequence ID" value="Aqu2.1.16869_001"/>
    <property type="gene ID" value="Aqu2.1.16869"/>
</dbReference>
<dbReference type="SMART" id="SM00320">
    <property type="entry name" value="WD40"/>
    <property type="match status" value="3"/>
</dbReference>
<dbReference type="Pfam" id="PF08149">
    <property type="entry name" value="BING4CT"/>
    <property type="match status" value="1"/>
</dbReference>
<feature type="transmembrane region" description="Helical" evidence="15">
    <location>
        <begin position="646"/>
        <end position="666"/>
    </location>
</feature>
<dbReference type="GO" id="GO:0005576">
    <property type="term" value="C:extracellular region"/>
    <property type="evidence" value="ECO:0007669"/>
    <property type="project" value="UniProtKB-SubCell"/>
</dbReference>
<keyword evidence="6" id="KW-0698">rRNA processing</keyword>
<proteinExistence type="predicted"/>
<evidence type="ECO:0000256" key="2">
    <source>
        <dbReference type="ARBA" id="ARBA00004442"/>
    </source>
</evidence>
<sequence>MSVYYVTATGDCPTANAVCHPLSYYTHSLAFNWPSNLTLVFLSGEYNMTATLGISHLAKAIIRGEDSALSMHSKPVIACNNNTTKAFDIFAIKELLIKGLKIDCLKLKFHAISNLTIFDVSTEGIQVGFDKDHVWYADWHITISRSVFTGVVELYTMRLFLLVSHTTVYGGKLYFFSTGDQGKITLTNVSVFDSFDCGIELYCGRYCVMNFNDITIDTCNAGLSVQYEYGSLYLTNVVITNGTQWAVYNHGYNSTTVLNNVTISNNRGGGMLLFNIYLIFRDHPSTIINNHSTTGGGGLKIVTQYSAIDGNTGAYFINNSAGTDGGAIYFAREVINTNLRCSFGRNFTPIFTGNSALLAGDDVYNGVYWNCTTMDEPQVAVSVKNDFNTIIACSDNPTLESFPKPISSHVTSDALGVCLCNINSDSLETNCRIRHYYQELYPGQLILVSLVTIGVCGGVSPAVLVIESEIIMFTINQKTDKTCDMFGYRTKQNSIYESVGKIKFKPQTARQAINNSSLIVYVTLLPCPHGLELSSPYGLELSSDGLCECNSVISSVSTVNCNIDLMPFPISKSSNSWLYYNTQYNCTVGYVNCPFDYCTSSAISFSLDDPDIQCANNRSGILCGACQQGLSLMLGSNKCGQCSNKYISLILPFIVAGIVFVAFLLVSNMTVSVGSINGLLFYANVMKLNESVNGISSIPVLSQFIAWLNLDLGIETCFFNGLDGYWKACLIVAENSNERTIDLTQEEIVGQAPLAVATQYFNIKLNELGPYSINYSRSGRQLLLGGSKGHIASFDWRSKNLGCEIQVLETTRDIHYLHNETMFAAAQKQFVYIYDRTGTELHRISKMMSVNKLGFLPYHFLLVSANEYGVLSYLDVSIGQFISRHYTKMGPLRALSSNPHNGVVTLGHHNGTVSMWTPNMSKPAVKMLCHRGRVSDIAIDREGRYMVTGGFDAKIRVWDIRQYKPVNCFPIASPPSSLDISQRGLLAFGYGSRCEIWKDVFSQSEPYTPYLKYRLSGQLHKLQFCPFEDCLGLGHSNGFTSIVVPGAGEANIDGLEVNPYQSKRQRQEWEVKALLEKIPADLIMLEPQNLTQVYTGPIEAENNAQGNDKVKKKKIVLKMKKRGRSTPGKLASRKQKILDRRARQLLKAKLRSTKAKGDQMKMEDKSILDRFKS</sequence>
<dbReference type="PROSITE" id="PS00678">
    <property type="entry name" value="WD_REPEATS_1"/>
    <property type="match status" value="1"/>
</dbReference>
<feature type="repeat" description="WD" evidence="13">
    <location>
        <begin position="927"/>
        <end position="968"/>
    </location>
</feature>
<accession>A0A1X7TPK7</accession>
<keyword evidence="5" id="KW-0964">Secreted</keyword>
<evidence type="ECO:0000256" key="15">
    <source>
        <dbReference type="SAM" id="Phobius"/>
    </source>
</evidence>
<evidence type="ECO:0000256" key="8">
    <source>
        <dbReference type="ARBA" id="ARBA00022729"/>
    </source>
</evidence>
<dbReference type="SUPFAM" id="SSF50978">
    <property type="entry name" value="WD40 repeat-like"/>
    <property type="match status" value="1"/>
</dbReference>
<feature type="domain" description="BING4 C-terminal" evidence="16">
    <location>
        <begin position="1009"/>
        <end position="1087"/>
    </location>
</feature>
<dbReference type="InterPro" id="IPR001680">
    <property type="entry name" value="WD40_rpt"/>
</dbReference>
<reference evidence="17" key="1">
    <citation type="submission" date="2017-05" db="UniProtKB">
        <authorList>
            <consortium name="EnsemblMetazoa"/>
        </authorList>
    </citation>
    <scope>IDENTIFICATION</scope>
</reference>
<dbReference type="PROSITE" id="PS50294">
    <property type="entry name" value="WD_REPEATS_REGION"/>
    <property type="match status" value="1"/>
</dbReference>
<dbReference type="GO" id="GO:0030686">
    <property type="term" value="C:90S preribosome"/>
    <property type="evidence" value="ECO:0007669"/>
    <property type="project" value="TreeGrafter"/>
</dbReference>
<dbReference type="SUPFAM" id="SSF51126">
    <property type="entry name" value="Pectin lyase-like"/>
    <property type="match status" value="1"/>
</dbReference>
<dbReference type="PANTHER" id="PTHR14085">
    <property type="entry name" value="WD-REPEAT PROTEIN BING4"/>
    <property type="match status" value="1"/>
</dbReference>
<dbReference type="AlphaFoldDB" id="A0A1X7TPK7"/>
<feature type="transmembrane region" description="Helical" evidence="15">
    <location>
        <begin position="445"/>
        <end position="466"/>
    </location>
</feature>
<dbReference type="GO" id="GO:0032040">
    <property type="term" value="C:small-subunit processome"/>
    <property type="evidence" value="ECO:0007669"/>
    <property type="project" value="TreeGrafter"/>
</dbReference>
<evidence type="ECO:0000256" key="5">
    <source>
        <dbReference type="ARBA" id="ARBA00022525"/>
    </source>
</evidence>
<dbReference type="InParanoid" id="A0A1X7TPK7"/>
<dbReference type="PANTHER" id="PTHR14085:SF3">
    <property type="entry name" value="WD REPEAT-CONTAINING PROTEIN 46"/>
    <property type="match status" value="1"/>
</dbReference>
<keyword evidence="8" id="KW-0732">Signal</keyword>
<dbReference type="InterPro" id="IPR015943">
    <property type="entry name" value="WD40/YVTN_repeat-like_dom_sf"/>
</dbReference>
<evidence type="ECO:0000256" key="10">
    <source>
        <dbReference type="ARBA" id="ARBA00023136"/>
    </source>
</evidence>
<keyword evidence="15" id="KW-0812">Transmembrane</keyword>
<dbReference type="OrthoDB" id="10251154at2759"/>
<feature type="region of interest" description="Disordered" evidence="14">
    <location>
        <begin position="1148"/>
        <end position="1173"/>
    </location>
</feature>
<evidence type="ECO:0000256" key="12">
    <source>
        <dbReference type="ARBA" id="ARBA00023242"/>
    </source>
</evidence>
<evidence type="ECO:0000256" key="13">
    <source>
        <dbReference type="PROSITE-ProRule" id="PRU00221"/>
    </source>
</evidence>
<dbReference type="InterPro" id="IPR012952">
    <property type="entry name" value="BING4_C_dom"/>
</dbReference>
<evidence type="ECO:0000256" key="11">
    <source>
        <dbReference type="ARBA" id="ARBA00023237"/>
    </source>
</evidence>
<evidence type="ECO:0000256" key="7">
    <source>
        <dbReference type="ARBA" id="ARBA00022574"/>
    </source>
</evidence>
<dbReference type="InterPro" id="IPR019775">
    <property type="entry name" value="WD40_repeat_CS"/>
</dbReference>
<evidence type="ECO:0000256" key="14">
    <source>
        <dbReference type="SAM" id="MobiDB-lite"/>
    </source>
</evidence>
<keyword evidence="7 13" id="KW-0853">WD repeat</keyword>